<dbReference type="EMBL" id="PVEM01000012">
    <property type="protein sequence ID" value="PTD03886.1"/>
    <property type="molecule type" value="Genomic_DNA"/>
</dbReference>
<dbReference type="OrthoDB" id="5103655at2759"/>
<keyword evidence="4" id="KW-1185">Reference proteome</keyword>
<evidence type="ECO:0000313" key="4">
    <source>
        <dbReference type="Proteomes" id="UP000241587"/>
    </source>
</evidence>
<keyword evidence="1" id="KW-0677">Repeat</keyword>
<feature type="chain" id="PRO_5015624201" evidence="2">
    <location>
        <begin position="20"/>
        <end position="398"/>
    </location>
</feature>
<comment type="caution">
    <text evidence="3">The sequence shown here is derived from an EMBL/GenBank/DDBJ whole genome shotgun (WGS) entry which is preliminary data.</text>
</comment>
<evidence type="ECO:0000313" key="3">
    <source>
        <dbReference type="EMBL" id="PTD03886.1"/>
    </source>
</evidence>
<dbReference type="InterPro" id="IPR051860">
    <property type="entry name" value="Plasmodium_CSP_Invasion"/>
</dbReference>
<dbReference type="PANTHER" id="PTHR44826">
    <property type="entry name" value="SPORE COAT PROTEIN SP85"/>
    <property type="match status" value="1"/>
</dbReference>
<dbReference type="Proteomes" id="UP000241587">
    <property type="component" value="Unassembled WGS sequence"/>
</dbReference>
<dbReference type="OMA" id="KNAMQGI"/>
<protein>
    <submittedName>
        <fullName evidence="3">Uncharacterized protein</fullName>
    </submittedName>
</protein>
<name>A0A2T4GJZ4_FUSCU</name>
<sequence length="398" mass="43368">MRVTLFVLSSIPAITTIVASTLPIPESEEVPPIINPIVEPIVGSILESNIAPVIESVVEPAVDPIIEPVVEPIIEPDIEQTVDPITESAIDPIIDPIVEPVIGPFDEPVIESIIEPNTEPAVDTILEPLVDPVIDPIVEPIIESVVEPVIEPVIDPIFEPAVDPIVEPSIELAAEPVIDPIDETDIEPAIEPVVASLVDPLVEPIIKPNVEAIVEPVIDPIVDQIPIPEPPSRSSTGVIPEDLKNAMQGIRRLASDVMLQANNIAGDGVKVQIIGNTYLRCQDMVDEIQEISRTISRPPTMLFSWEDQGGICSAFDSFGINLSKLITVLSLEPKSVVRDGFGDRFKDCFDELRPVLGLFIKQLIIYTPTCEGEMLRRIDQLDVALSNAKMRMEDARQS</sequence>
<evidence type="ECO:0000256" key="1">
    <source>
        <dbReference type="ARBA" id="ARBA00022737"/>
    </source>
</evidence>
<dbReference type="AlphaFoldDB" id="A0A2T4GJZ4"/>
<feature type="signal peptide" evidence="2">
    <location>
        <begin position="1"/>
        <end position="19"/>
    </location>
</feature>
<organism evidence="3 4">
    <name type="scientific">Fusarium culmorum</name>
    <dbReference type="NCBI Taxonomy" id="5516"/>
    <lineage>
        <taxon>Eukaryota</taxon>
        <taxon>Fungi</taxon>
        <taxon>Dikarya</taxon>
        <taxon>Ascomycota</taxon>
        <taxon>Pezizomycotina</taxon>
        <taxon>Sordariomycetes</taxon>
        <taxon>Hypocreomycetidae</taxon>
        <taxon>Hypocreales</taxon>
        <taxon>Nectriaceae</taxon>
        <taxon>Fusarium</taxon>
    </lineage>
</organism>
<gene>
    <name evidence="3" type="ORF">FCULG_00001188</name>
</gene>
<dbReference type="PANTHER" id="PTHR44826:SF3">
    <property type="entry name" value="SPORE COAT PROTEIN SP85"/>
    <property type="match status" value="1"/>
</dbReference>
<evidence type="ECO:0000256" key="2">
    <source>
        <dbReference type="SAM" id="SignalP"/>
    </source>
</evidence>
<accession>A0A2T4GJZ4</accession>
<proteinExistence type="predicted"/>
<keyword evidence="2" id="KW-0732">Signal</keyword>
<reference evidence="3 4" key="1">
    <citation type="submission" date="2018-02" db="EMBL/GenBank/DDBJ databases">
        <title>Fusarium culmorum secondary metabolites in fungal-bacterial-plant interactions.</title>
        <authorList>
            <person name="Schmidt R."/>
        </authorList>
    </citation>
    <scope>NUCLEOTIDE SEQUENCE [LARGE SCALE GENOMIC DNA]</scope>
    <source>
        <strain evidence="3 4">PV</strain>
    </source>
</reference>